<dbReference type="EMBL" id="JACXVP010000002">
    <property type="protein sequence ID" value="KAG5623135.1"/>
    <property type="molecule type" value="Genomic_DNA"/>
</dbReference>
<protein>
    <submittedName>
        <fullName evidence="1">Uncharacterized protein</fullName>
    </submittedName>
</protein>
<comment type="caution">
    <text evidence="1">The sequence shown here is derived from an EMBL/GenBank/DDBJ whole genome shotgun (WGS) entry which is preliminary data.</text>
</comment>
<gene>
    <name evidence="1" type="ORF">H5410_008353</name>
</gene>
<evidence type="ECO:0000313" key="1">
    <source>
        <dbReference type="EMBL" id="KAG5623135.1"/>
    </source>
</evidence>
<reference evidence="1 2" key="1">
    <citation type="submission" date="2020-09" db="EMBL/GenBank/DDBJ databases">
        <title>De no assembly of potato wild relative species, Solanum commersonii.</title>
        <authorList>
            <person name="Cho K."/>
        </authorList>
    </citation>
    <scope>NUCLEOTIDE SEQUENCE [LARGE SCALE GENOMIC DNA]</scope>
    <source>
        <strain evidence="1">LZ3.2</strain>
        <tissue evidence="1">Leaf</tissue>
    </source>
</reference>
<dbReference type="AlphaFoldDB" id="A0A9J6AGJ4"/>
<dbReference type="OrthoDB" id="429932at2759"/>
<name>A0A9J6AGJ4_SOLCO</name>
<organism evidence="1 2">
    <name type="scientific">Solanum commersonii</name>
    <name type="common">Commerson's wild potato</name>
    <name type="synonym">Commerson's nightshade</name>
    <dbReference type="NCBI Taxonomy" id="4109"/>
    <lineage>
        <taxon>Eukaryota</taxon>
        <taxon>Viridiplantae</taxon>
        <taxon>Streptophyta</taxon>
        <taxon>Embryophyta</taxon>
        <taxon>Tracheophyta</taxon>
        <taxon>Spermatophyta</taxon>
        <taxon>Magnoliopsida</taxon>
        <taxon>eudicotyledons</taxon>
        <taxon>Gunneridae</taxon>
        <taxon>Pentapetalae</taxon>
        <taxon>asterids</taxon>
        <taxon>lamiids</taxon>
        <taxon>Solanales</taxon>
        <taxon>Solanaceae</taxon>
        <taxon>Solanoideae</taxon>
        <taxon>Solaneae</taxon>
        <taxon>Solanum</taxon>
    </lineage>
</organism>
<keyword evidence="2" id="KW-1185">Reference proteome</keyword>
<sequence>MQSSTGTKNLKNQDTILDVTSGSHFVGDSLVSDTIDKKLLGGCQRIVWLASLTNLNLSINFHLNSITFLGRIREVSFKLGVCNLLNYKVLSGKMRTATYLDSEQGLVRLF</sequence>
<dbReference type="Proteomes" id="UP000824120">
    <property type="component" value="Chromosome 2"/>
</dbReference>
<proteinExistence type="predicted"/>
<accession>A0A9J6AGJ4</accession>
<evidence type="ECO:0000313" key="2">
    <source>
        <dbReference type="Proteomes" id="UP000824120"/>
    </source>
</evidence>